<organism evidence="2">
    <name type="scientific">marine sediment metagenome</name>
    <dbReference type="NCBI Taxonomy" id="412755"/>
    <lineage>
        <taxon>unclassified sequences</taxon>
        <taxon>metagenomes</taxon>
        <taxon>ecological metagenomes</taxon>
    </lineage>
</organism>
<name>X1SYU4_9ZZZZ</name>
<dbReference type="AlphaFoldDB" id="X1SYU4"/>
<dbReference type="SUPFAM" id="SSF52540">
    <property type="entry name" value="P-loop containing nucleoside triphosphate hydrolases"/>
    <property type="match status" value="1"/>
</dbReference>
<evidence type="ECO:0000313" key="2">
    <source>
        <dbReference type="EMBL" id="GAI84316.1"/>
    </source>
</evidence>
<reference evidence="2" key="1">
    <citation type="journal article" date="2014" name="Front. Microbiol.">
        <title>High frequency of phylogenetically diverse reductive dehalogenase-homologous genes in deep subseafloor sedimentary metagenomes.</title>
        <authorList>
            <person name="Kawai M."/>
            <person name="Futagami T."/>
            <person name="Toyoda A."/>
            <person name="Takaki Y."/>
            <person name="Nishi S."/>
            <person name="Hori S."/>
            <person name="Arai W."/>
            <person name="Tsubouchi T."/>
            <person name="Morono Y."/>
            <person name="Uchiyama I."/>
            <person name="Ito T."/>
            <person name="Fujiyama A."/>
            <person name="Inagaki F."/>
            <person name="Takami H."/>
        </authorList>
    </citation>
    <scope>NUCLEOTIDE SEQUENCE</scope>
    <source>
        <strain evidence="2">Expedition CK06-06</strain>
    </source>
</reference>
<accession>X1SYU4</accession>
<protein>
    <recommendedName>
        <fullName evidence="1">UvrD-like helicase C-terminal domain-containing protein</fullName>
    </recommendedName>
</protein>
<gene>
    <name evidence="2" type="ORF">S12H4_23447</name>
</gene>
<dbReference type="EMBL" id="BARW01012457">
    <property type="protein sequence ID" value="GAI84316.1"/>
    <property type="molecule type" value="Genomic_DNA"/>
</dbReference>
<dbReference type="InterPro" id="IPR027417">
    <property type="entry name" value="P-loop_NTPase"/>
</dbReference>
<feature type="domain" description="UvrD-like helicase C-terminal" evidence="1">
    <location>
        <begin position="112"/>
        <end position="163"/>
    </location>
</feature>
<proteinExistence type="predicted"/>
<feature type="non-terminal residue" evidence="2">
    <location>
        <position position="1"/>
    </location>
</feature>
<evidence type="ECO:0000259" key="1">
    <source>
        <dbReference type="Pfam" id="PF13538"/>
    </source>
</evidence>
<sequence length="179" mass="21152">VKNNYFWLKDSENIDFIANGDIVKITRIHQYEERYGFHFADVSICFVDYKDIEVRVKILLETLGVEAASISNDDNKNLFYSVLEDYSDIKTKKKQYNMVKIDPFFNALQVKFAYAVTCHKAQGGQWKVVFIDQGFINENMLSIEYLRWMYTAVTRSTEKLFLVNFNSSFFYEEEHSYAN</sequence>
<dbReference type="Pfam" id="PF13538">
    <property type="entry name" value="UvrD_C_2"/>
    <property type="match status" value="1"/>
</dbReference>
<comment type="caution">
    <text evidence="2">The sequence shown here is derived from an EMBL/GenBank/DDBJ whole genome shotgun (WGS) entry which is preliminary data.</text>
</comment>
<dbReference type="Gene3D" id="3.40.50.300">
    <property type="entry name" value="P-loop containing nucleotide triphosphate hydrolases"/>
    <property type="match status" value="1"/>
</dbReference>
<dbReference type="InterPro" id="IPR027785">
    <property type="entry name" value="UvrD-like_helicase_C"/>
</dbReference>
<dbReference type="CDD" id="cd18809">
    <property type="entry name" value="SF1_C_RecD"/>
    <property type="match status" value="1"/>
</dbReference>